<dbReference type="Proteomes" id="UP000697802">
    <property type="component" value="Unassembled WGS sequence"/>
</dbReference>
<evidence type="ECO:0000313" key="3">
    <source>
        <dbReference type="Proteomes" id="UP000697802"/>
    </source>
</evidence>
<evidence type="ECO:0000256" key="1">
    <source>
        <dbReference type="SAM" id="Phobius"/>
    </source>
</evidence>
<keyword evidence="1" id="KW-0812">Transmembrane</keyword>
<feature type="transmembrane region" description="Helical" evidence="1">
    <location>
        <begin position="46"/>
        <end position="65"/>
    </location>
</feature>
<keyword evidence="1" id="KW-1133">Transmembrane helix</keyword>
<keyword evidence="3" id="KW-1185">Reference proteome</keyword>
<feature type="transmembrane region" description="Helical" evidence="1">
    <location>
        <begin position="327"/>
        <end position="346"/>
    </location>
</feature>
<gene>
    <name evidence="2" type="ORF">C5471_08860</name>
</gene>
<accession>A0ABX0GHT6</accession>
<feature type="transmembrane region" description="Helical" evidence="1">
    <location>
        <begin position="116"/>
        <end position="134"/>
    </location>
</feature>
<feature type="transmembrane region" description="Helical" evidence="1">
    <location>
        <begin position="16"/>
        <end position="37"/>
    </location>
</feature>
<dbReference type="RefSeq" id="WP_133815883.1">
    <property type="nucleotide sequence ID" value="NZ_CAWPIF010000014.1"/>
</dbReference>
<feature type="transmembrane region" description="Helical" evidence="1">
    <location>
        <begin position="140"/>
        <end position="157"/>
    </location>
</feature>
<sequence length="367" mass="42228">MTVSSLNKMINPMTTMVFFTFIFVFSCALIFIIYFLLKKVVGFKHLHWLSVPLIGLIITSTFFYFDEPLKHFFYIFLGAFLLIFAMMTLINVISFGKNLVEHYRQARQSGKSASKATWDVILGSAAIVIILIAFFVSPNALFGLFLLLFIYSGLKTTPEKKFLKFQQILPTSKIRSIAMGLVEIEGKITEGTHFKSPLSKKLCYGYRYYEYDVRKDSKGDKRYSLRHSEEKICQFTLTDDSGSVCIDATPETLTFVKFSSYQNYETDSVSYQEYLLFPDEKYLIIGTAIEKDDQVVITQVAPHRLLGIASKGYLGTWNEVAPMRRNLVITVISVAILITFMLTVPYEYQSHHLTVFYRESPLLKWLF</sequence>
<comment type="caution">
    <text evidence="2">The sequence shown here is derived from an EMBL/GenBank/DDBJ whole genome shotgun (WGS) entry which is preliminary data.</text>
</comment>
<keyword evidence="1" id="KW-0472">Membrane</keyword>
<organism evidence="2 3">
    <name type="scientific">Photorhabdus tasmaniensis</name>
    <dbReference type="NCBI Taxonomy" id="1004159"/>
    <lineage>
        <taxon>Bacteria</taxon>
        <taxon>Pseudomonadati</taxon>
        <taxon>Pseudomonadota</taxon>
        <taxon>Gammaproteobacteria</taxon>
        <taxon>Enterobacterales</taxon>
        <taxon>Morganellaceae</taxon>
        <taxon>Photorhabdus</taxon>
    </lineage>
</organism>
<reference evidence="2 3" key="1">
    <citation type="submission" date="2018-02" db="EMBL/GenBank/DDBJ databases">
        <authorList>
            <person name="Machado R.A."/>
        </authorList>
    </citation>
    <scope>NUCLEOTIDE SEQUENCE [LARGE SCALE GENOMIC DNA]</scope>
    <source>
        <strain evidence="2 3">T327</strain>
    </source>
</reference>
<feature type="transmembrane region" description="Helical" evidence="1">
    <location>
        <begin position="71"/>
        <end position="95"/>
    </location>
</feature>
<evidence type="ECO:0000313" key="2">
    <source>
        <dbReference type="EMBL" id="NHB87806.1"/>
    </source>
</evidence>
<dbReference type="EMBL" id="PUJU01000014">
    <property type="protein sequence ID" value="NHB87806.1"/>
    <property type="molecule type" value="Genomic_DNA"/>
</dbReference>
<proteinExistence type="predicted"/>
<evidence type="ECO:0008006" key="4">
    <source>
        <dbReference type="Google" id="ProtNLM"/>
    </source>
</evidence>
<name>A0ABX0GHT6_9GAMM</name>
<protein>
    <recommendedName>
        <fullName evidence="4">RING-type E3 ubiquitin transferase</fullName>
    </recommendedName>
</protein>